<dbReference type="EMBL" id="CAXHTB010000007">
    <property type="protein sequence ID" value="CAL0310305.1"/>
    <property type="molecule type" value="Genomic_DNA"/>
</dbReference>
<comment type="caution">
    <text evidence="1">The sequence shown here is derived from an EMBL/GenBank/DDBJ whole genome shotgun (WGS) entry which is preliminary data.</text>
</comment>
<name>A0AAV1WLN2_LUPLU</name>
<evidence type="ECO:0000313" key="1">
    <source>
        <dbReference type="EMBL" id="CAL0310305.1"/>
    </source>
</evidence>
<dbReference type="Proteomes" id="UP001497480">
    <property type="component" value="Unassembled WGS sequence"/>
</dbReference>
<dbReference type="AlphaFoldDB" id="A0AAV1WLN2"/>
<reference evidence="1 2" key="1">
    <citation type="submission" date="2024-03" db="EMBL/GenBank/DDBJ databases">
        <authorList>
            <person name="Martinez-Hernandez J."/>
        </authorList>
    </citation>
    <scope>NUCLEOTIDE SEQUENCE [LARGE SCALE GENOMIC DNA]</scope>
</reference>
<protein>
    <submittedName>
        <fullName evidence="1">Uncharacterized protein</fullName>
    </submittedName>
</protein>
<proteinExistence type="predicted"/>
<evidence type="ECO:0000313" key="2">
    <source>
        <dbReference type="Proteomes" id="UP001497480"/>
    </source>
</evidence>
<sequence>MYDMLDMLSEVNLSSEELYSIMRGSGLYNDMDPFEMMAISDAMASGDGPCLGPFDSDDDEVNMDFSRMTSLSEALASGVDDIGPEDFGNDEMAHMEAALLSMMMHSNIEEEEEEEYSDEYY</sequence>
<accession>A0AAV1WLN2</accession>
<organism evidence="1 2">
    <name type="scientific">Lupinus luteus</name>
    <name type="common">European yellow lupine</name>
    <dbReference type="NCBI Taxonomy" id="3873"/>
    <lineage>
        <taxon>Eukaryota</taxon>
        <taxon>Viridiplantae</taxon>
        <taxon>Streptophyta</taxon>
        <taxon>Embryophyta</taxon>
        <taxon>Tracheophyta</taxon>
        <taxon>Spermatophyta</taxon>
        <taxon>Magnoliopsida</taxon>
        <taxon>eudicotyledons</taxon>
        <taxon>Gunneridae</taxon>
        <taxon>Pentapetalae</taxon>
        <taxon>rosids</taxon>
        <taxon>fabids</taxon>
        <taxon>Fabales</taxon>
        <taxon>Fabaceae</taxon>
        <taxon>Papilionoideae</taxon>
        <taxon>50 kb inversion clade</taxon>
        <taxon>genistoids sensu lato</taxon>
        <taxon>core genistoids</taxon>
        <taxon>Genisteae</taxon>
        <taxon>Lupinus</taxon>
    </lineage>
</organism>
<keyword evidence="2" id="KW-1185">Reference proteome</keyword>
<gene>
    <name evidence="1" type="ORF">LLUT_LOCUS11365</name>
</gene>